<dbReference type="InterPro" id="IPR029044">
    <property type="entry name" value="Nucleotide-diphossugar_trans"/>
</dbReference>
<proteinExistence type="inferred from homology"/>
<keyword evidence="2" id="KW-0328">Glycosyltransferase</keyword>
<evidence type="ECO:0000259" key="4">
    <source>
        <dbReference type="Pfam" id="PF00535"/>
    </source>
</evidence>
<keyword evidence="6" id="KW-1185">Reference proteome</keyword>
<evidence type="ECO:0000256" key="3">
    <source>
        <dbReference type="ARBA" id="ARBA00022679"/>
    </source>
</evidence>
<dbReference type="RefSeq" id="WP_010442318.1">
    <property type="nucleotide sequence ID" value="NZ_AEYW01000014.1"/>
</dbReference>
<dbReference type="PANTHER" id="PTHR43179">
    <property type="entry name" value="RHAMNOSYLTRANSFERASE WBBL"/>
    <property type="match status" value="1"/>
</dbReference>
<dbReference type="OrthoDB" id="6653642at2"/>
<dbReference type="AlphaFoldDB" id="A0A497ZJ01"/>
<dbReference type="GO" id="GO:0016757">
    <property type="term" value="F:glycosyltransferase activity"/>
    <property type="evidence" value="ECO:0007669"/>
    <property type="project" value="UniProtKB-KW"/>
</dbReference>
<reference evidence="5 6" key="1">
    <citation type="submission" date="2018-10" db="EMBL/GenBank/DDBJ databases">
        <title>Genomic Encyclopedia of Archaeal and Bacterial Type Strains, Phase II (KMG-II): from individual species to whole genera.</title>
        <authorList>
            <person name="Goeker M."/>
        </authorList>
    </citation>
    <scope>NUCLEOTIDE SEQUENCE [LARGE SCALE GENOMIC DNA]</scope>
    <source>
        <strain evidence="5 6">DSM 29317</strain>
    </source>
</reference>
<evidence type="ECO:0000313" key="6">
    <source>
        <dbReference type="Proteomes" id="UP000271700"/>
    </source>
</evidence>
<accession>A0A497ZJ01</accession>
<dbReference type="Proteomes" id="UP000271700">
    <property type="component" value="Unassembled WGS sequence"/>
</dbReference>
<comment type="caution">
    <text evidence="5">The sequence shown here is derived from an EMBL/GenBank/DDBJ whole genome shotgun (WGS) entry which is preliminary data.</text>
</comment>
<sequence length="303" mass="34209">MTQQSARRPARQPLAATVIIPTYHSWDQLQICLDCLASQTLNAVQFEIIAVNNDPSDQTPSEFRLPANARILSEAKPGSYAARNRGIDDANADLFFFTDSDCQPDPQYLEAGLKMAQDHPEVGRFGGNVVLIPNGEEWTTTELYDVHLGLEQQKWVERGRAVTANLILRRSVIDQVGRFNDTVLSGGDMEWNDRAKAAGEPILFAEEAIVRHPARRSLGEHITKARRIEGARLRRNAKRGFVNYIPPVHKLIPSFKTLKNLLGKSDLSTRRALGVWGVHYVLRVVKITETIRLLWLRRADQRK</sequence>
<gene>
    <name evidence="5" type="ORF">CLV75_2360</name>
</gene>
<dbReference type="Gene3D" id="3.90.550.10">
    <property type="entry name" value="Spore Coat Polysaccharide Biosynthesis Protein SpsA, Chain A"/>
    <property type="match status" value="1"/>
</dbReference>
<organism evidence="5 6">
    <name type="scientific">Ruegeria conchae</name>
    <dbReference type="NCBI Taxonomy" id="981384"/>
    <lineage>
        <taxon>Bacteria</taxon>
        <taxon>Pseudomonadati</taxon>
        <taxon>Pseudomonadota</taxon>
        <taxon>Alphaproteobacteria</taxon>
        <taxon>Rhodobacterales</taxon>
        <taxon>Roseobacteraceae</taxon>
        <taxon>Ruegeria</taxon>
    </lineage>
</organism>
<evidence type="ECO:0000256" key="1">
    <source>
        <dbReference type="ARBA" id="ARBA00006739"/>
    </source>
</evidence>
<dbReference type="PANTHER" id="PTHR43179:SF12">
    <property type="entry name" value="GALACTOFURANOSYLTRANSFERASE GLFT2"/>
    <property type="match status" value="1"/>
</dbReference>
<dbReference type="CDD" id="cd00761">
    <property type="entry name" value="Glyco_tranf_GTA_type"/>
    <property type="match status" value="1"/>
</dbReference>
<keyword evidence="3" id="KW-0808">Transferase</keyword>
<evidence type="ECO:0000313" key="5">
    <source>
        <dbReference type="EMBL" id="RLK07248.1"/>
    </source>
</evidence>
<name>A0A497ZJ01_9RHOB</name>
<feature type="domain" description="Glycosyltransferase 2-like" evidence="4">
    <location>
        <begin position="17"/>
        <end position="174"/>
    </location>
</feature>
<dbReference type="EMBL" id="RCCT01000003">
    <property type="protein sequence ID" value="RLK07248.1"/>
    <property type="molecule type" value="Genomic_DNA"/>
</dbReference>
<dbReference type="InterPro" id="IPR001173">
    <property type="entry name" value="Glyco_trans_2-like"/>
</dbReference>
<dbReference type="Pfam" id="PF00535">
    <property type="entry name" value="Glycos_transf_2"/>
    <property type="match status" value="1"/>
</dbReference>
<dbReference type="STRING" id="981384.GCA_000192475_01453"/>
<evidence type="ECO:0000256" key="2">
    <source>
        <dbReference type="ARBA" id="ARBA00022676"/>
    </source>
</evidence>
<comment type="similarity">
    <text evidence="1">Belongs to the glycosyltransferase 2 family.</text>
</comment>
<dbReference type="SUPFAM" id="SSF53448">
    <property type="entry name" value="Nucleotide-diphospho-sugar transferases"/>
    <property type="match status" value="1"/>
</dbReference>
<protein>
    <recommendedName>
        <fullName evidence="4">Glycosyltransferase 2-like domain-containing protein</fullName>
    </recommendedName>
</protein>